<proteinExistence type="predicted"/>
<keyword evidence="2" id="KW-1185">Reference proteome</keyword>
<dbReference type="EMBL" id="JAWDJW010012018">
    <property type="protein sequence ID" value="KAK3044385.1"/>
    <property type="molecule type" value="Genomic_DNA"/>
</dbReference>
<comment type="caution">
    <text evidence="1">The sequence shown here is derived from an EMBL/GenBank/DDBJ whole genome shotgun (WGS) entry which is preliminary data.</text>
</comment>
<feature type="non-terminal residue" evidence="1">
    <location>
        <position position="318"/>
    </location>
</feature>
<gene>
    <name evidence="1" type="ORF">LTS18_001423</name>
</gene>
<evidence type="ECO:0000313" key="1">
    <source>
        <dbReference type="EMBL" id="KAK3044385.1"/>
    </source>
</evidence>
<accession>A0ACC3CTC1</accession>
<dbReference type="Proteomes" id="UP001186974">
    <property type="component" value="Unassembled WGS sequence"/>
</dbReference>
<reference evidence="1" key="1">
    <citation type="submission" date="2024-09" db="EMBL/GenBank/DDBJ databases">
        <title>Black Yeasts Isolated from many extreme environments.</title>
        <authorList>
            <person name="Coleine C."/>
            <person name="Stajich J.E."/>
            <person name="Selbmann L."/>
        </authorList>
    </citation>
    <scope>NUCLEOTIDE SEQUENCE</scope>
    <source>
        <strain evidence="1">CCFEE 5737</strain>
    </source>
</reference>
<sequence>KDKTLETMDNKLNHLSGSVDQLSAQLREMATLVRSIPGVPTTPTPLLDPSQSSFTSPGQQRSSHGSTSAATPSSSDAAADSSHRQLSETTQGEEPSVTVKRPYKHLTAPHKVLLWPALYSMLNEKCQLEHADFQVLAEEGTYWFLRLELQAHSEPLNASLMASVRSVDGHSGTNGRVSFAELSPDSMNEYAQHYFNTFNVLYPLLDAEHFFKSVLPEVAGRGFSNTDYNSVIALLVMALGAVAYSGSYDLPINNFANNHSSGIRGGSADHPPGLEWFNQARLRIGFMATQCTLENVQALLLQAIYYQACWRHLDFWRS</sequence>
<organism evidence="1 2">
    <name type="scientific">Coniosporium uncinatum</name>
    <dbReference type="NCBI Taxonomy" id="93489"/>
    <lineage>
        <taxon>Eukaryota</taxon>
        <taxon>Fungi</taxon>
        <taxon>Dikarya</taxon>
        <taxon>Ascomycota</taxon>
        <taxon>Pezizomycotina</taxon>
        <taxon>Dothideomycetes</taxon>
        <taxon>Dothideomycetes incertae sedis</taxon>
        <taxon>Coniosporium</taxon>
    </lineage>
</organism>
<name>A0ACC3CTC1_9PEZI</name>
<protein>
    <submittedName>
        <fullName evidence="1">Uncharacterized protein</fullName>
    </submittedName>
</protein>
<evidence type="ECO:0000313" key="2">
    <source>
        <dbReference type="Proteomes" id="UP001186974"/>
    </source>
</evidence>
<feature type="non-terminal residue" evidence="1">
    <location>
        <position position="1"/>
    </location>
</feature>